<dbReference type="SUPFAM" id="SSF51735">
    <property type="entry name" value="NAD(P)-binding Rossmann-fold domains"/>
    <property type="match status" value="1"/>
</dbReference>
<dbReference type="InterPro" id="IPR051402">
    <property type="entry name" value="KPR-Related"/>
</dbReference>
<evidence type="ECO:0000259" key="12">
    <source>
        <dbReference type="Pfam" id="PF08546"/>
    </source>
</evidence>
<protein>
    <recommendedName>
        <fullName evidence="5 10">2-dehydropantoate 2-reductase</fullName>
        <ecNumber evidence="4 10">1.1.1.169</ecNumber>
    </recommendedName>
    <alternativeName>
        <fullName evidence="8 10">Ketopantoate reductase</fullName>
    </alternativeName>
</protein>
<evidence type="ECO:0000313" key="14">
    <source>
        <dbReference type="Proteomes" id="UP000078486"/>
    </source>
</evidence>
<accession>A0A178IFG3</accession>
<dbReference type="GO" id="GO:0005737">
    <property type="term" value="C:cytoplasm"/>
    <property type="evidence" value="ECO:0007669"/>
    <property type="project" value="TreeGrafter"/>
</dbReference>
<comment type="caution">
    <text evidence="13">The sequence shown here is derived from an EMBL/GenBank/DDBJ whole genome shotgun (WGS) entry which is preliminary data.</text>
</comment>
<comment type="catalytic activity">
    <reaction evidence="9 10">
        <text>(R)-pantoate + NADP(+) = 2-dehydropantoate + NADPH + H(+)</text>
        <dbReference type="Rhea" id="RHEA:16233"/>
        <dbReference type="ChEBI" id="CHEBI:11561"/>
        <dbReference type="ChEBI" id="CHEBI:15378"/>
        <dbReference type="ChEBI" id="CHEBI:15980"/>
        <dbReference type="ChEBI" id="CHEBI:57783"/>
        <dbReference type="ChEBI" id="CHEBI:58349"/>
        <dbReference type="EC" id="1.1.1.169"/>
    </reaction>
</comment>
<dbReference type="InterPro" id="IPR013752">
    <property type="entry name" value="KPA_reductase"/>
</dbReference>
<evidence type="ECO:0000259" key="11">
    <source>
        <dbReference type="Pfam" id="PF02558"/>
    </source>
</evidence>
<dbReference type="FunFam" id="1.10.1040.10:FF:000017">
    <property type="entry name" value="2-dehydropantoate 2-reductase"/>
    <property type="match status" value="1"/>
</dbReference>
<keyword evidence="6 10" id="KW-0521">NADP</keyword>
<keyword evidence="10" id="KW-0566">Pantothenate biosynthesis</keyword>
<gene>
    <name evidence="13" type="ORF">AW736_15765</name>
</gene>
<dbReference type="PANTHER" id="PTHR21708">
    <property type="entry name" value="PROBABLE 2-DEHYDROPANTOATE 2-REDUCTASE"/>
    <property type="match status" value="1"/>
</dbReference>
<dbReference type="GO" id="GO:0008677">
    <property type="term" value="F:2-dehydropantoate 2-reductase activity"/>
    <property type="evidence" value="ECO:0007669"/>
    <property type="project" value="UniProtKB-EC"/>
</dbReference>
<evidence type="ECO:0000256" key="6">
    <source>
        <dbReference type="ARBA" id="ARBA00022857"/>
    </source>
</evidence>
<evidence type="ECO:0000256" key="10">
    <source>
        <dbReference type="RuleBase" id="RU362068"/>
    </source>
</evidence>
<evidence type="ECO:0000256" key="4">
    <source>
        <dbReference type="ARBA" id="ARBA00013014"/>
    </source>
</evidence>
<comment type="function">
    <text evidence="1 10">Catalyzes the NADPH-dependent reduction of ketopantoate into pantoic acid.</text>
</comment>
<dbReference type="AlphaFoldDB" id="A0A178IFG3"/>
<reference evidence="13 14" key="1">
    <citation type="submission" date="2016-01" db="EMBL/GenBank/DDBJ databases">
        <title>High potential of lignocellulose degradation of a new Verrucomicrobia species.</title>
        <authorList>
            <person name="Wang Y."/>
            <person name="Shi Y."/>
            <person name="Qiu Z."/>
            <person name="Liu S."/>
            <person name="Yang H."/>
        </authorList>
    </citation>
    <scope>NUCLEOTIDE SEQUENCE [LARGE SCALE GENOMIC DNA]</scope>
    <source>
        <strain evidence="13 14">TSB47</strain>
    </source>
</reference>
<dbReference type="Proteomes" id="UP000078486">
    <property type="component" value="Unassembled WGS sequence"/>
</dbReference>
<evidence type="ECO:0000256" key="3">
    <source>
        <dbReference type="ARBA" id="ARBA00007870"/>
    </source>
</evidence>
<dbReference type="UniPathway" id="UPA00028">
    <property type="reaction ID" value="UER00004"/>
</dbReference>
<dbReference type="InterPro" id="IPR013332">
    <property type="entry name" value="KPR_N"/>
</dbReference>
<dbReference type="GO" id="GO:0015940">
    <property type="term" value="P:pantothenate biosynthetic process"/>
    <property type="evidence" value="ECO:0007669"/>
    <property type="project" value="UniProtKB-UniPathway"/>
</dbReference>
<dbReference type="Pfam" id="PF08546">
    <property type="entry name" value="ApbA_C"/>
    <property type="match status" value="1"/>
</dbReference>
<evidence type="ECO:0000256" key="1">
    <source>
        <dbReference type="ARBA" id="ARBA00002919"/>
    </source>
</evidence>
<dbReference type="EC" id="1.1.1.169" evidence="4 10"/>
<evidence type="ECO:0000313" key="13">
    <source>
        <dbReference type="EMBL" id="OAM88740.1"/>
    </source>
</evidence>
<dbReference type="Pfam" id="PF02558">
    <property type="entry name" value="ApbA"/>
    <property type="match status" value="1"/>
</dbReference>
<dbReference type="InterPro" id="IPR013328">
    <property type="entry name" value="6PGD_dom2"/>
</dbReference>
<evidence type="ECO:0000256" key="7">
    <source>
        <dbReference type="ARBA" id="ARBA00023002"/>
    </source>
</evidence>
<organism evidence="13 14">
    <name type="scientific">Termitidicoccus mucosus</name>
    <dbReference type="NCBI Taxonomy" id="1184151"/>
    <lineage>
        <taxon>Bacteria</taxon>
        <taxon>Pseudomonadati</taxon>
        <taxon>Verrucomicrobiota</taxon>
        <taxon>Opitutia</taxon>
        <taxon>Opitutales</taxon>
        <taxon>Opitutaceae</taxon>
        <taxon>Termitidicoccus</taxon>
    </lineage>
</organism>
<evidence type="ECO:0000256" key="2">
    <source>
        <dbReference type="ARBA" id="ARBA00004994"/>
    </source>
</evidence>
<comment type="pathway">
    <text evidence="2 10">Cofactor biosynthesis; (R)-pantothenate biosynthesis; (R)-pantoate from 3-methyl-2-oxobutanoate: step 2/2.</text>
</comment>
<evidence type="ECO:0000256" key="5">
    <source>
        <dbReference type="ARBA" id="ARBA00019465"/>
    </source>
</evidence>
<dbReference type="STRING" id="1184151.AW736_15765"/>
<dbReference type="EMBL" id="LRRQ01000125">
    <property type="protein sequence ID" value="OAM88740.1"/>
    <property type="molecule type" value="Genomic_DNA"/>
</dbReference>
<keyword evidence="14" id="KW-1185">Reference proteome</keyword>
<proteinExistence type="inferred from homology"/>
<dbReference type="Gene3D" id="3.40.50.720">
    <property type="entry name" value="NAD(P)-binding Rossmann-like Domain"/>
    <property type="match status" value="1"/>
</dbReference>
<evidence type="ECO:0000256" key="8">
    <source>
        <dbReference type="ARBA" id="ARBA00032024"/>
    </source>
</evidence>
<sequence>MEKLFSKIAIVGAGAIGCYYGARLARAGGDVRFLIRSDLARVRERGLRVKTPDEEIVLPGVHAAGTPEEIGPCDLVLVALKTTANAALGRLLGPLVHGRTTIVTLQNGLGSDEELARLFGAERVAGGLCFIGVNRVAPGEIVCLTPGSVSFGEFQRPAGGRVRALADMFSRAGVRTIVSDNLAELRWKKLVWNVPFNGLAIAAGGVTTDVLTGDEELLAAARALMLEIVAAARAVTGCEIPPQFVEKQIEVTKAMGPYKPSSLIDFLEGREVEVESIWGEPLRRARAAGVDAPRLAMLYALVRRLAAR</sequence>
<name>A0A178IFG3_9BACT</name>
<dbReference type="PROSITE" id="PS51257">
    <property type="entry name" value="PROKAR_LIPOPROTEIN"/>
    <property type="match status" value="1"/>
</dbReference>
<evidence type="ECO:0000256" key="9">
    <source>
        <dbReference type="ARBA" id="ARBA00048793"/>
    </source>
</evidence>
<feature type="domain" description="Ketopantoate reductase C-terminal" evidence="12">
    <location>
        <begin position="182"/>
        <end position="304"/>
    </location>
</feature>
<dbReference type="RefSeq" id="WP_068771632.1">
    <property type="nucleotide sequence ID" value="NZ_CP109796.1"/>
</dbReference>
<dbReference type="InterPro" id="IPR003710">
    <property type="entry name" value="ApbA"/>
</dbReference>
<dbReference type="FunFam" id="3.40.50.720:FF:000307">
    <property type="entry name" value="2-dehydropantoate 2-reductase"/>
    <property type="match status" value="1"/>
</dbReference>
<dbReference type="InterPro" id="IPR036291">
    <property type="entry name" value="NAD(P)-bd_dom_sf"/>
</dbReference>
<dbReference type="PANTHER" id="PTHR21708:SF26">
    <property type="entry name" value="2-DEHYDROPANTOATE 2-REDUCTASE"/>
    <property type="match status" value="1"/>
</dbReference>
<dbReference type="Gene3D" id="1.10.1040.10">
    <property type="entry name" value="N-(1-d-carboxylethyl)-l-norvaline Dehydrogenase, domain 2"/>
    <property type="match status" value="1"/>
</dbReference>
<dbReference type="NCBIfam" id="TIGR00745">
    <property type="entry name" value="apbA_panE"/>
    <property type="match status" value="1"/>
</dbReference>
<dbReference type="SUPFAM" id="SSF48179">
    <property type="entry name" value="6-phosphogluconate dehydrogenase C-terminal domain-like"/>
    <property type="match status" value="1"/>
</dbReference>
<dbReference type="InterPro" id="IPR008927">
    <property type="entry name" value="6-PGluconate_DH-like_C_sf"/>
</dbReference>
<feature type="domain" description="Ketopantoate reductase N-terminal" evidence="11">
    <location>
        <begin position="8"/>
        <end position="155"/>
    </location>
</feature>
<comment type="similarity">
    <text evidence="3 10">Belongs to the ketopantoate reductase family.</text>
</comment>
<keyword evidence="7 10" id="KW-0560">Oxidoreductase</keyword>